<sequence>MSNSTLNIVDLCDEILLNILNKLNNLDVLYSCIGVNKKLDRLARDITFTQSINLVTTLSNEHHNSILDRFCLLILQRIQHNIEYFTLNSLSVDRILRIGNYSKLHKLSLVNLPIEMACHIFNVKMVIFIIHQTLNNLNDCICLLNGHLSQLHTLIVEIDWIRRTSMALNNTEIVSNLKCFSLISFRETIEYDTKIVPLLRHMSKLEKPTLSLIVDRRNSCIDGHHLVNDILSKMSHLHTFIFNIITNKVIIDEEFLPTRDNILCPLIEKGYNADCYTDYCTISNAQCHIYSLPFNLECMHMFTNKFPDGCVFVNVRHFAARLIWRPFEHEFLLKFLELFHY</sequence>
<evidence type="ECO:0000313" key="1">
    <source>
        <dbReference type="EMBL" id="CAF0776093.1"/>
    </source>
</evidence>
<comment type="caution">
    <text evidence="1">The sequence shown here is derived from an EMBL/GenBank/DDBJ whole genome shotgun (WGS) entry which is preliminary data.</text>
</comment>
<dbReference type="AlphaFoldDB" id="A0A813R0B0"/>
<organism evidence="1 3">
    <name type="scientific">Adineta steineri</name>
    <dbReference type="NCBI Taxonomy" id="433720"/>
    <lineage>
        <taxon>Eukaryota</taxon>
        <taxon>Metazoa</taxon>
        <taxon>Spiralia</taxon>
        <taxon>Gnathifera</taxon>
        <taxon>Rotifera</taxon>
        <taxon>Eurotatoria</taxon>
        <taxon>Bdelloidea</taxon>
        <taxon>Adinetida</taxon>
        <taxon>Adinetidae</taxon>
        <taxon>Adineta</taxon>
    </lineage>
</organism>
<keyword evidence="3" id="KW-1185">Reference proteome</keyword>
<dbReference type="EMBL" id="CAJNOI010000057">
    <property type="protein sequence ID" value="CAF0962763.1"/>
    <property type="molecule type" value="Genomic_DNA"/>
</dbReference>
<proteinExistence type="predicted"/>
<accession>A0A813R0B0</accession>
<protein>
    <recommendedName>
        <fullName evidence="4">F-box domain-containing protein</fullName>
    </recommendedName>
</protein>
<evidence type="ECO:0000313" key="2">
    <source>
        <dbReference type="EMBL" id="CAF0962763.1"/>
    </source>
</evidence>
<dbReference type="OrthoDB" id="10001945at2759"/>
<evidence type="ECO:0008006" key="4">
    <source>
        <dbReference type="Google" id="ProtNLM"/>
    </source>
</evidence>
<gene>
    <name evidence="2" type="ORF">BJG266_LOCUS13842</name>
    <name evidence="1" type="ORF">QVE165_LOCUS2890</name>
</gene>
<name>A0A813R0B0_9BILA</name>
<dbReference type="Proteomes" id="UP000663832">
    <property type="component" value="Unassembled WGS sequence"/>
</dbReference>
<evidence type="ECO:0000313" key="3">
    <source>
        <dbReference type="Proteomes" id="UP000663832"/>
    </source>
</evidence>
<reference evidence="1" key="1">
    <citation type="submission" date="2021-02" db="EMBL/GenBank/DDBJ databases">
        <authorList>
            <person name="Nowell W R."/>
        </authorList>
    </citation>
    <scope>NUCLEOTIDE SEQUENCE</scope>
</reference>
<dbReference type="Proteomes" id="UP000663877">
    <property type="component" value="Unassembled WGS sequence"/>
</dbReference>
<dbReference type="EMBL" id="CAJNOM010000009">
    <property type="protein sequence ID" value="CAF0776093.1"/>
    <property type="molecule type" value="Genomic_DNA"/>
</dbReference>